<keyword evidence="5" id="KW-1185">Reference proteome</keyword>
<feature type="compositionally biased region" description="Basic and acidic residues" evidence="1">
    <location>
        <begin position="80"/>
        <end position="89"/>
    </location>
</feature>
<feature type="transmembrane region" description="Helical" evidence="2">
    <location>
        <begin position="818"/>
        <end position="841"/>
    </location>
</feature>
<comment type="caution">
    <text evidence="4">The sequence shown here is derived from an EMBL/GenBank/DDBJ whole genome shotgun (WGS) entry which is preliminary data.</text>
</comment>
<evidence type="ECO:0000313" key="4">
    <source>
        <dbReference type="EMBL" id="MFB2835648.1"/>
    </source>
</evidence>
<evidence type="ECO:0000259" key="3">
    <source>
        <dbReference type="Pfam" id="PF13699"/>
    </source>
</evidence>
<feature type="region of interest" description="Disordered" evidence="1">
    <location>
        <begin position="1"/>
        <end position="266"/>
    </location>
</feature>
<feature type="region of interest" description="Disordered" evidence="1">
    <location>
        <begin position="344"/>
        <end position="620"/>
    </location>
</feature>
<keyword evidence="2" id="KW-1133">Transmembrane helix</keyword>
<evidence type="ECO:0000256" key="1">
    <source>
        <dbReference type="SAM" id="MobiDB-lite"/>
    </source>
</evidence>
<evidence type="ECO:0000313" key="5">
    <source>
        <dbReference type="Proteomes" id="UP001576780"/>
    </source>
</evidence>
<feature type="compositionally biased region" description="Polar residues" evidence="1">
    <location>
        <begin position="35"/>
        <end position="59"/>
    </location>
</feature>
<feature type="compositionally biased region" description="Low complexity" evidence="1">
    <location>
        <begin position="11"/>
        <end position="21"/>
    </location>
</feature>
<sequence>MSDRVQVQKNSSAPSQMVSSSQFQERPFSDERYQTVATAGTITADSPPQPNTIRPSFNLLNMPIFAPSSEANMQQGNIQRQEEEQEKLQPPENSDFASLTGKKEDDENQEVQLKEESNKPLPGAEEKEENQDVQLKEESNHSFSAETPQEDTELKPIQTKLTVGKPGDKYEHEADSMAAKVMTMPDSAIQRQTDSQADEVKEEDQSSLLSNSISRLVQRQTGEDSEELQMKLGLQRSPNSTTQSSASIENHLANSKGGGSPLPEEVRSFMEPRFGADFSSVRVHTDSTAVQMNKDLGAQAFAHGSDIYFGAGKSPGKDELTAHELTHTIQQTGGIRLNKEVLRKPTQHEEEKEPLQAKELPGNTSEVTQNKQQEVSPGIGGRIQAKADPGQILEQLKNTPPTSAPAAYGQAQATSPGALEAQKQQLQQSLPKIPAPTGLPAQKSGSKETKANGKAVAGNKEMPAAGASKQKSGQAAKGSKIQVKEAPPPRPIKPTRLAGGDSGKPEQAAKSDPQLAQSAQNELAGVRLDSGQISTKLGQAPKVDMTGEADPSQMDGEQRQSNEQVSKKKAEAAKEINQDFGENNIFPEDSKETLQASKGLSAAKTPAGNKGKVPAVPGEVAGNLNQSLAPALKERIGAEQQKYAVGKQKFDKDTAKAKTDSDKEIAKLNQETSQKQLKEQQLAKSEVQASKQEWQTELGKAEKDYQDKAGKATQDQKKKIDQEKHKGEQEASKHVAEAEKKAEQEKHKAEKEADQKKGEAEKESGGFSGWVKSAASAVIDGLKKAVNFIYDNLRKAVKFIFEQAIKLATAVIDLARKAIVGLIQGLGTILKGLVNVVFAAFPEIAKKINSKIDKAIKAAVKAVNTAADLLKKGVTAALNFLAKALDTLLAGIQALYNAAFDAIGKVIEALKKLLEGLANLVAAAKQMPGNFMGQLSEEVLGMNLTEPLPFERSKEDCAKCNAPTTAKGGEAEAKGGDDKAALLNKTQFAEDDFAVDSVANFDVNPELVASLNLQEGEEVEFGESNDPVNSMEAIKAELAGGETVGKVPAGAALGNEKAGGGCCDDEQTAEAKLQELMAQKPEGAEATQKQGKPAQQGDIPANMKTIGPLSVGQRAKYMSHQMIQGVKQWFSANWPKLLAGAIAALAAFIGLNILTGGAIMAALPALMQVVAVVMGGVALANIAGHIGNYLSQGWAGNIGGAAKSLARGLAAGAVELVFALLFNAGAVIKALKSGFRGTVKAAAGAVKNTVKTTVKSVRELGQIGLKGAKTALKNGKIMLQGLKGGFAKGAKSLDDLARQLVGKLRFKKFSITKSGKRIQLWGHINPKILLADGTIVDEAVAPGFQGAKFADAVVTASGKKGILLSDDAITSTAHLPNPPVPTTRSLKDIKKLRGKARWEAGEQFVEELYQGQKQHFRFENTGGRHVDVVPSKTGQTHLKVEVKTYQKYLGKGQVNEVPLSSHIQEQILKDAYLQAVDPQNYHPKWIFTDAGPSQELAKTLDDFGIPYTVYDLSSIK</sequence>
<feature type="compositionally biased region" description="Polar residues" evidence="1">
    <location>
        <begin position="362"/>
        <end position="375"/>
    </location>
</feature>
<feature type="region of interest" description="Disordered" evidence="1">
    <location>
        <begin position="1080"/>
        <end position="1102"/>
    </location>
</feature>
<feature type="compositionally biased region" description="Basic and acidic residues" evidence="1">
    <location>
        <begin position="556"/>
        <end position="577"/>
    </location>
</feature>
<feature type="region of interest" description="Disordered" evidence="1">
    <location>
        <begin position="641"/>
        <end position="764"/>
    </location>
</feature>
<feature type="compositionally biased region" description="Basic and acidic residues" evidence="1">
    <location>
        <begin position="166"/>
        <end position="175"/>
    </location>
</feature>
<evidence type="ECO:0000256" key="2">
    <source>
        <dbReference type="SAM" id="Phobius"/>
    </source>
</evidence>
<dbReference type="Proteomes" id="UP001576780">
    <property type="component" value="Unassembled WGS sequence"/>
</dbReference>
<feature type="transmembrane region" description="Helical" evidence="2">
    <location>
        <begin position="1165"/>
        <end position="1184"/>
    </location>
</feature>
<dbReference type="InterPro" id="IPR025295">
    <property type="entry name" value="eCIS_core_dom"/>
</dbReference>
<feature type="compositionally biased region" description="Polar residues" evidence="1">
    <location>
        <begin position="236"/>
        <end position="248"/>
    </location>
</feature>
<keyword evidence="2" id="KW-0812">Transmembrane</keyword>
<protein>
    <submittedName>
        <fullName evidence="4">DUF4157 domain-containing protein</fullName>
    </submittedName>
</protein>
<feature type="transmembrane region" description="Helical" evidence="2">
    <location>
        <begin position="1205"/>
        <end position="1228"/>
    </location>
</feature>
<proteinExistence type="predicted"/>
<dbReference type="RefSeq" id="WP_413278055.1">
    <property type="nucleotide sequence ID" value="NZ_JBHFNT010000116.1"/>
</dbReference>
<reference evidence="4 5" key="1">
    <citation type="submission" date="2024-09" db="EMBL/GenBank/DDBJ databases">
        <title>Floridaenema gen nov. (Aerosakkonemataceae, Aerosakkonematales ord. nov., Cyanobacteria) from benthic tropical and subtropical fresh waters, with the description of four new species.</title>
        <authorList>
            <person name="Moretto J.A."/>
            <person name="Berthold D.E."/>
            <person name="Lefler F.W."/>
            <person name="Huang I.-S."/>
            <person name="Laughinghouse H. IV."/>
        </authorList>
    </citation>
    <scope>NUCLEOTIDE SEQUENCE [LARGE SCALE GENOMIC DNA]</scope>
    <source>
        <strain evidence="4 5">BLCC-F167</strain>
    </source>
</reference>
<feature type="compositionally biased region" description="Polar residues" evidence="1">
    <location>
        <begin position="206"/>
        <end position="220"/>
    </location>
</feature>
<feature type="domain" description="eCIS core" evidence="3">
    <location>
        <begin position="261"/>
        <end position="334"/>
    </location>
</feature>
<dbReference type="EMBL" id="JBHFNT010000116">
    <property type="protein sequence ID" value="MFB2835648.1"/>
    <property type="molecule type" value="Genomic_DNA"/>
</dbReference>
<feature type="compositionally biased region" description="Basic and acidic residues" evidence="1">
    <location>
        <begin position="648"/>
        <end position="666"/>
    </location>
</feature>
<feature type="transmembrane region" description="Helical" evidence="2">
    <location>
        <begin position="1137"/>
        <end position="1159"/>
    </location>
</feature>
<feature type="compositionally biased region" description="Basic and acidic residues" evidence="1">
    <location>
        <begin position="344"/>
        <end position="356"/>
    </location>
</feature>
<gene>
    <name evidence="4" type="ORF">ACE1CA_14040</name>
</gene>
<name>A0ABV4WKM7_9CYAN</name>
<feature type="compositionally biased region" description="Basic and acidic residues" evidence="1">
    <location>
        <begin position="699"/>
        <end position="764"/>
    </location>
</feature>
<dbReference type="Pfam" id="PF13699">
    <property type="entry name" value="eCIS_core"/>
    <property type="match status" value="1"/>
</dbReference>
<feature type="compositionally biased region" description="Polar residues" evidence="1">
    <location>
        <begin position="69"/>
        <end position="78"/>
    </location>
</feature>
<accession>A0ABV4WKM7</accession>
<organism evidence="4 5">
    <name type="scientific">Floridaenema evergladense BLCC-F167</name>
    <dbReference type="NCBI Taxonomy" id="3153639"/>
    <lineage>
        <taxon>Bacteria</taxon>
        <taxon>Bacillati</taxon>
        <taxon>Cyanobacteriota</taxon>
        <taxon>Cyanophyceae</taxon>
        <taxon>Oscillatoriophycideae</taxon>
        <taxon>Aerosakkonematales</taxon>
        <taxon>Aerosakkonemataceae</taxon>
        <taxon>Floridanema</taxon>
        <taxon>Floridanema evergladense</taxon>
    </lineage>
</organism>
<feature type="compositionally biased region" description="Polar residues" evidence="1">
    <location>
        <begin position="1"/>
        <end position="10"/>
    </location>
</feature>
<keyword evidence="2" id="KW-0472">Membrane</keyword>